<keyword evidence="2" id="KW-1185">Reference proteome</keyword>
<dbReference type="Proteomes" id="UP000001572">
    <property type="component" value="Chromosome"/>
</dbReference>
<accession>A6TND4</accession>
<evidence type="ECO:0000313" key="2">
    <source>
        <dbReference type="Proteomes" id="UP000001572"/>
    </source>
</evidence>
<sequence length="59" mass="6989">MIEVLRRQLECFRYFSASTENILLRIKFLSENSDLFDFIVGTDLKDIDENYNANNLIIN</sequence>
<dbReference type="HOGENOM" id="CLU_2949983_0_0_9"/>
<gene>
    <name evidence="1" type="ordered locus">Amet_1508</name>
</gene>
<dbReference type="KEGG" id="amt:Amet_1508"/>
<proteinExistence type="predicted"/>
<protein>
    <submittedName>
        <fullName evidence="1">Uncharacterized protein</fullName>
    </submittedName>
</protein>
<dbReference type="STRING" id="293826.Amet_1508"/>
<reference evidence="2" key="1">
    <citation type="journal article" date="2016" name="Genome Announc.">
        <title>Complete genome sequence of Alkaliphilus metalliredigens strain QYMF, an alkaliphilic and metal-reducing bacterium isolated from borax-contaminated leachate ponds.</title>
        <authorList>
            <person name="Hwang C."/>
            <person name="Copeland A."/>
            <person name="Lucas S."/>
            <person name="Lapidus A."/>
            <person name="Barry K."/>
            <person name="Detter J.C."/>
            <person name="Glavina Del Rio T."/>
            <person name="Hammon N."/>
            <person name="Israni S."/>
            <person name="Dalin E."/>
            <person name="Tice H."/>
            <person name="Pitluck S."/>
            <person name="Chertkov O."/>
            <person name="Brettin T."/>
            <person name="Bruce D."/>
            <person name="Han C."/>
            <person name="Schmutz J."/>
            <person name="Larimer F."/>
            <person name="Land M.L."/>
            <person name="Hauser L."/>
            <person name="Kyrpides N."/>
            <person name="Mikhailova N."/>
            <person name="Ye Q."/>
            <person name="Zhou J."/>
            <person name="Richardson P."/>
            <person name="Fields M.W."/>
        </authorList>
    </citation>
    <scope>NUCLEOTIDE SEQUENCE [LARGE SCALE GENOMIC DNA]</scope>
    <source>
        <strain evidence="2">QYMF</strain>
    </source>
</reference>
<evidence type="ECO:0000313" key="1">
    <source>
        <dbReference type="EMBL" id="ABR47702.1"/>
    </source>
</evidence>
<dbReference type="EMBL" id="CP000724">
    <property type="protein sequence ID" value="ABR47702.1"/>
    <property type="molecule type" value="Genomic_DNA"/>
</dbReference>
<dbReference type="AlphaFoldDB" id="A6TND4"/>
<name>A6TND4_ALKMQ</name>
<organism evidence="1 2">
    <name type="scientific">Alkaliphilus metalliredigens (strain QYMF)</name>
    <dbReference type="NCBI Taxonomy" id="293826"/>
    <lineage>
        <taxon>Bacteria</taxon>
        <taxon>Bacillati</taxon>
        <taxon>Bacillota</taxon>
        <taxon>Clostridia</taxon>
        <taxon>Peptostreptococcales</taxon>
        <taxon>Natronincolaceae</taxon>
        <taxon>Alkaliphilus</taxon>
    </lineage>
</organism>